<protein>
    <submittedName>
        <fullName evidence="3">Secretory lipase</fullName>
    </submittedName>
</protein>
<dbReference type="InterPro" id="IPR005152">
    <property type="entry name" value="Lipase_secreted"/>
</dbReference>
<keyword evidence="2" id="KW-0732">Signal</keyword>
<dbReference type="OrthoDB" id="9798122at2"/>
<dbReference type="EMBL" id="LT906467">
    <property type="protein sequence ID" value="SNV83012.1"/>
    <property type="molecule type" value="Genomic_DNA"/>
</dbReference>
<feature type="signal peptide" evidence="2">
    <location>
        <begin position="1"/>
        <end position="23"/>
    </location>
</feature>
<dbReference type="RefSeq" id="WP_051904943.1">
    <property type="nucleotide sequence ID" value="NZ_CP009211.1"/>
</dbReference>
<dbReference type="PANTHER" id="PTHR34853">
    <property type="match status" value="1"/>
</dbReference>
<dbReference type="Pfam" id="PF03583">
    <property type="entry name" value="LIP"/>
    <property type="match status" value="1"/>
</dbReference>
<evidence type="ECO:0000256" key="1">
    <source>
        <dbReference type="SAM" id="Phobius"/>
    </source>
</evidence>
<evidence type="ECO:0000313" key="3">
    <source>
        <dbReference type="EMBL" id="SNV83012.1"/>
    </source>
</evidence>
<dbReference type="GO" id="GO:0016042">
    <property type="term" value="P:lipid catabolic process"/>
    <property type="evidence" value="ECO:0007669"/>
    <property type="project" value="InterPro"/>
</dbReference>
<proteinExistence type="predicted"/>
<keyword evidence="1" id="KW-0812">Transmembrane</keyword>
<sequence>MKHTFLRATALAVVLALAPPAVASEAPGTLLATSTVPATSGERIRYTSTTEAGEIVEVTGALYDTPHARGLIALAPGTRGMADHCAPSAGAAMLSSIEGDSIGINYEAPLVSQLTRAGYRVVVTDYIGLGTPGTHTYLNRIEQGRALIDAARATAHDDEAIAFWGYSQGGAAAAAAAELVADYAPELDVRATFAGAPPADPLAIMRQGSAGMLETVVGYATISYASTYPEFRDALDDYLTEEGHRWLAALEAHCITDPPIPHGEILTEGRTLAELAADDERFTRTLNHNKLGQVGVSMPIMVMTNPDDDLVPEPQATQLAEDYAAHGSDVTHELVQLRGTVTNPLSSLTAPVFEEAGKLARASSYPISNIPVAGHAAPLLFNYGDALEWLAQYMPGKQINPGQVAATTVVAILAVIAALVPVLAPGFWPAVGRMFT</sequence>
<dbReference type="Gene3D" id="1.10.260.130">
    <property type="match status" value="1"/>
</dbReference>
<dbReference type="InterPro" id="IPR029058">
    <property type="entry name" value="AB_hydrolase_fold"/>
</dbReference>
<keyword evidence="1" id="KW-1133">Transmembrane helix</keyword>
<evidence type="ECO:0000313" key="4">
    <source>
        <dbReference type="Proteomes" id="UP000215374"/>
    </source>
</evidence>
<dbReference type="Proteomes" id="UP000215374">
    <property type="component" value="Chromosome 1"/>
</dbReference>
<dbReference type="AlphaFoldDB" id="A0A240AHW1"/>
<name>A0A240AHW1_9CORY</name>
<dbReference type="GO" id="GO:0004806">
    <property type="term" value="F:triacylglycerol lipase activity"/>
    <property type="evidence" value="ECO:0007669"/>
    <property type="project" value="InterPro"/>
</dbReference>
<dbReference type="SUPFAM" id="SSF53474">
    <property type="entry name" value="alpha/beta-Hydrolases"/>
    <property type="match status" value="1"/>
</dbReference>
<reference evidence="3 4" key="1">
    <citation type="submission" date="2017-06" db="EMBL/GenBank/DDBJ databases">
        <authorList>
            <consortium name="Pathogen Informatics"/>
        </authorList>
    </citation>
    <scope>NUCLEOTIDE SEQUENCE [LARGE SCALE GENOMIC DNA]</scope>
    <source>
        <strain evidence="3 4">NCTC13015</strain>
    </source>
</reference>
<feature type="chain" id="PRO_5011222032" evidence="2">
    <location>
        <begin position="24"/>
        <end position="436"/>
    </location>
</feature>
<gene>
    <name evidence="3" type="ORF">SAMEA4535761_02097</name>
</gene>
<dbReference type="Gene3D" id="3.40.50.1820">
    <property type="entry name" value="alpha/beta hydrolase"/>
    <property type="match status" value="1"/>
</dbReference>
<keyword evidence="1" id="KW-0472">Membrane</keyword>
<accession>A0A240AHW1</accession>
<feature type="transmembrane region" description="Helical" evidence="1">
    <location>
        <begin position="404"/>
        <end position="428"/>
    </location>
</feature>
<organism evidence="3 4">
    <name type="scientific">Corynebacterium imitans</name>
    <dbReference type="NCBI Taxonomy" id="156978"/>
    <lineage>
        <taxon>Bacteria</taxon>
        <taxon>Bacillati</taxon>
        <taxon>Actinomycetota</taxon>
        <taxon>Actinomycetes</taxon>
        <taxon>Mycobacteriales</taxon>
        <taxon>Corynebacteriaceae</taxon>
        <taxon>Corynebacterium</taxon>
    </lineage>
</organism>
<dbReference type="PANTHER" id="PTHR34853:SF1">
    <property type="entry name" value="LIPASE 5"/>
    <property type="match status" value="1"/>
</dbReference>
<evidence type="ECO:0000256" key="2">
    <source>
        <dbReference type="SAM" id="SignalP"/>
    </source>
</evidence>